<dbReference type="Pfam" id="PF01225">
    <property type="entry name" value="Mur_ligase"/>
    <property type="match status" value="1"/>
</dbReference>
<dbReference type="NCBIfam" id="TIGR01143">
    <property type="entry name" value="murF"/>
    <property type="match status" value="1"/>
</dbReference>
<evidence type="ECO:0000256" key="9">
    <source>
        <dbReference type="ARBA" id="ARBA00023316"/>
    </source>
</evidence>
<dbReference type="Pfam" id="PF08245">
    <property type="entry name" value="Mur_ligase_M"/>
    <property type="match status" value="1"/>
</dbReference>
<comment type="caution">
    <text evidence="15">The sequence shown here is derived from an EMBL/GenBank/DDBJ whole genome shotgun (WGS) entry which is preliminary data.</text>
</comment>
<keyword evidence="16" id="KW-1185">Reference proteome</keyword>
<keyword evidence="8 10" id="KW-0131">Cell cycle</keyword>
<dbReference type="InterPro" id="IPR036615">
    <property type="entry name" value="Mur_ligase_C_dom_sf"/>
</dbReference>
<dbReference type="GO" id="GO:0005737">
    <property type="term" value="C:cytoplasm"/>
    <property type="evidence" value="ECO:0007669"/>
    <property type="project" value="UniProtKB-SubCell"/>
</dbReference>
<keyword evidence="1 10" id="KW-0963">Cytoplasm</keyword>
<comment type="subcellular location">
    <subcellularLocation>
        <location evidence="10 11">Cytoplasm</location>
    </subcellularLocation>
</comment>
<evidence type="ECO:0000256" key="10">
    <source>
        <dbReference type="HAMAP-Rule" id="MF_02019"/>
    </source>
</evidence>
<dbReference type="SUPFAM" id="SSF53244">
    <property type="entry name" value="MurD-like peptide ligases, peptide-binding domain"/>
    <property type="match status" value="1"/>
</dbReference>
<dbReference type="SUPFAM" id="SSF63418">
    <property type="entry name" value="MurE/MurF N-terminal domain"/>
    <property type="match status" value="1"/>
</dbReference>
<keyword evidence="2 10" id="KW-0436">Ligase</keyword>
<proteinExistence type="inferred from homology"/>
<keyword evidence="9 10" id="KW-0961">Cell wall biogenesis/degradation</keyword>
<sequence length="483" mass="50502">MADPTWTLGEVIEATGGRCEGDPAAPISGFSIDSRALDPGEGFIAIRGPNRDGHDFVPKALDAGAGCAVVEETFPGESDLETREADTAPAGLDETRLVRVEDTFDALNDLGRAGRERTDHAVVIGVTGSAGKTGTKEALRAALGPSGTVHASAKSFNNHWGVPLTLANMPRDIDYGVFEVGMNHAGEIAALTRLVRPHIAIVTTVAPVHLGFFSSVEEIADAKAEIFEGLEPGGAAVLNRDNPHFERLAAAARGEGARLVSFGEDERSKVRLIDCDLGPEGSTVTADVFGETLTFRVGTPGRHVVQNTLAVLAAVKLAGADLSAGAKALGTVGAPAGRGERFVIPTEQGPVCIVDESYNANPASMRAALATLGLTSRDDYKRRVAVLGDMLELGDEGPRLHRELAEAVDAAGIDVVFACGECMASLFEALPQARRGAYAETSEGLAPVLLSAVRPGDIVMVKGSLGSRMAPLVAALKRRFEER</sequence>
<keyword evidence="5 10" id="KW-0067">ATP-binding</keyword>
<dbReference type="InterPro" id="IPR035911">
    <property type="entry name" value="MurE/MurF_N"/>
</dbReference>
<dbReference type="GO" id="GO:0008360">
    <property type="term" value="P:regulation of cell shape"/>
    <property type="evidence" value="ECO:0007669"/>
    <property type="project" value="UniProtKB-KW"/>
</dbReference>
<dbReference type="PANTHER" id="PTHR43024:SF1">
    <property type="entry name" value="UDP-N-ACETYLMURAMOYL-TRIPEPTIDE--D-ALANYL-D-ALANINE LIGASE"/>
    <property type="match status" value="1"/>
</dbReference>
<evidence type="ECO:0000313" key="15">
    <source>
        <dbReference type="EMBL" id="ODR98102.1"/>
    </source>
</evidence>
<dbReference type="Pfam" id="PF02875">
    <property type="entry name" value="Mur_ligase_C"/>
    <property type="match status" value="1"/>
</dbReference>
<comment type="similarity">
    <text evidence="10">Belongs to the MurCDEF family. MurF subfamily.</text>
</comment>
<evidence type="ECO:0000259" key="14">
    <source>
        <dbReference type="Pfam" id="PF08245"/>
    </source>
</evidence>
<organism evidence="15 16">
    <name type="scientific">Methyloceanibacter methanicus</name>
    <dbReference type="NCBI Taxonomy" id="1774968"/>
    <lineage>
        <taxon>Bacteria</taxon>
        <taxon>Pseudomonadati</taxon>
        <taxon>Pseudomonadota</taxon>
        <taxon>Alphaproteobacteria</taxon>
        <taxon>Hyphomicrobiales</taxon>
        <taxon>Hyphomicrobiaceae</taxon>
        <taxon>Methyloceanibacter</taxon>
    </lineage>
</organism>
<dbReference type="InterPro" id="IPR051046">
    <property type="entry name" value="MurCDEF_CellWall_CoF430Synth"/>
</dbReference>
<comment type="pathway">
    <text evidence="10 11">Cell wall biogenesis; peptidoglycan biosynthesis.</text>
</comment>
<evidence type="ECO:0000256" key="8">
    <source>
        <dbReference type="ARBA" id="ARBA00023306"/>
    </source>
</evidence>
<dbReference type="STRING" id="1774968.AUC68_11470"/>
<evidence type="ECO:0000259" key="12">
    <source>
        <dbReference type="Pfam" id="PF01225"/>
    </source>
</evidence>
<dbReference type="Gene3D" id="3.40.1190.10">
    <property type="entry name" value="Mur-like, catalytic domain"/>
    <property type="match status" value="1"/>
</dbReference>
<dbReference type="Proteomes" id="UP000094501">
    <property type="component" value="Unassembled WGS sequence"/>
</dbReference>
<dbReference type="InterPro" id="IPR013221">
    <property type="entry name" value="Mur_ligase_cen"/>
</dbReference>
<evidence type="ECO:0000256" key="7">
    <source>
        <dbReference type="ARBA" id="ARBA00022984"/>
    </source>
</evidence>
<dbReference type="InterPro" id="IPR004101">
    <property type="entry name" value="Mur_ligase_C"/>
</dbReference>
<feature type="domain" description="Mur ligase N-terminal catalytic" evidence="12">
    <location>
        <begin position="27"/>
        <end position="72"/>
    </location>
</feature>
<comment type="caution">
    <text evidence="10">Lacks conserved residue(s) required for the propagation of feature annotation.</text>
</comment>
<keyword evidence="3 10" id="KW-0132">Cell division</keyword>
<protein>
    <recommendedName>
        <fullName evidence="10 11">UDP-N-acetylmuramoyl-tripeptide--D-alanyl-D-alanine ligase</fullName>
        <ecNumber evidence="10 11">6.3.2.10</ecNumber>
    </recommendedName>
    <alternativeName>
        <fullName evidence="10">D-alanyl-D-alanine-adding enzyme</fullName>
    </alternativeName>
</protein>
<dbReference type="Gene3D" id="3.40.1390.10">
    <property type="entry name" value="MurE/MurF, N-terminal domain"/>
    <property type="match status" value="1"/>
</dbReference>
<dbReference type="RefSeq" id="WP_069438423.1">
    <property type="nucleotide sequence ID" value="NZ_LPWG01000014.1"/>
</dbReference>
<dbReference type="InterPro" id="IPR000713">
    <property type="entry name" value="Mur_ligase_N"/>
</dbReference>
<dbReference type="GO" id="GO:0051301">
    <property type="term" value="P:cell division"/>
    <property type="evidence" value="ECO:0007669"/>
    <property type="project" value="UniProtKB-KW"/>
</dbReference>
<dbReference type="PANTHER" id="PTHR43024">
    <property type="entry name" value="UDP-N-ACETYLMURAMOYL-TRIPEPTIDE--D-ALANYL-D-ALANINE LIGASE"/>
    <property type="match status" value="1"/>
</dbReference>
<evidence type="ECO:0000256" key="2">
    <source>
        <dbReference type="ARBA" id="ARBA00022598"/>
    </source>
</evidence>
<evidence type="ECO:0000256" key="11">
    <source>
        <dbReference type="RuleBase" id="RU004136"/>
    </source>
</evidence>
<dbReference type="InterPro" id="IPR005863">
    <property type="entry name" value="UDP-N-AcMur_synth"/>
</dbReference>
<evidence type="ECO:0000256" key="5">
    <source>
        <dbReference type="ARBA" id="ARBA00022840"/>
    </source>
</evidence>
<reference evidence="15 16" key="1">
    <citation type="journal article" date="2016" name="Environ. Microbiol.">
        <title>New Methyloceanibacter diversity from North Sea sediments includes methanotroph containing solely the soluble methane monooxygenase.</title>
        <authorList>
            <person name="Vekeman B."/>
            <person name="Kerckhof F.M."/>
            <person name="Cremers G."/>
            <person name="de Vos P."/>
            <person name="Vandamme P."/>
            <person name="Boon N."/>
            <person name="Op den Camp H.J."/>
            <person name="Heylen K."/>
        </authorList>
    </citation>
    <scope>NUCLEOTIDE SEQUENCE [LARGE SCALE GENOMIC DNA]</scope>
    <source>
        <strain evidence="15 16">R-67174</strain>
    </source>
</reference>
<evidence type="ECO:0000256" key="1">
    <source>
        <dbReference type="ARBA" id="ARBA00022490"/>
    </source>
</evidence>
<dbReference type="OrthoDB" id="9801978at2"/>
<dbReference type="InterPro" id="IPR036565">
    <property type="entry name" value="Mur-like_cat_sf"/>
</dbReference>
<comment type="function">
    <text evidence="10 11">Involved in cell wall formation. Catalyzes the final step in the synthesis of UDP-N-acetylmuramoyl-pentapeptide, the precursor of murein.</text>
</comment>
<keyword evidence="4 10" id="KW-0547">Nucleotide-binding</keyword>
<name>A0A1E3VX63_9HYPH</name>
<dbReference type="HAMAP" id="MF_02019">
    <property type="entry name" value="MurF"/>
    <property type="match status" value="1"/>
</dbReference>
<evidence type="ECO:0000256" key="3">
    <source>
        <dbReference type="ARBA" id="ARBA00022618"/>
    </source>
</evidence>
<dbReference type="GO" id="GO:0071555">
    <property type="term" value="P:cell wall organization"/>
    <property type="evidence" value="ECO:0007669"/>
    <property type="project" value="UniProtKB-KW"/>
</dbReference>
<dbReference type="SUPFAM" id="SSF53623">
    <property type="entry name" value="MurD-like peptide ligases, catalytic domain"/>
    <property type="match status" value="1"/>
</dbReference>
<evidence type="ECO:0000313" key="16">
    <source>
        <dbReference type="Proteomes" id="UP000094501"/>
    </source>
</evidence>
<dbReference type="GO" id="GO:0047480">
    <property type="term" value="F:UDP-N-acetylmuramoyl-tripeptide-D-alanyl-D-alanine ligase activity"/>
    <property type="evidence" value="ECO:0007669"/>
    <property type="project" value="UniProtKB-UniRule"/>
</dbReference>
<dbReference type="NCBIfam" id="NF010693">
    <property type="entry name" value="PRK14093.1"/>
    <property type="match status" value="1"/>
</dbReference>
<feature type="domain" description="Mur ligase C-terminal" evidence="13">
    <location>
        <begin position="341"/>
        <end position="464"/>
    </location>
</feature>
<dbReference type="EC" id="6.3.2.10" evidence="10 11"/>
<dbReference type="EMBL" id="LPWG01000014">
    <property type="protein sequence ID" value="ODR98102.1"/>
    <property type="molecule type" value="Genomic_DNA"/>
</dbReference>
<accession>A0A1E3VX63</accession>
<dbReference type="GO" id="GO:0008766">
    <property type="term" value="F:UDP-N-acetylmuramoylalanyl-D-glutamyl-2,6-diaminopimelate-D-alanyl-D-alanine ligase activity"/>
    <property type="evidence" value="ECO:0007669"/>
    <property type="project" value="RHEA"/>
</dbReference>
<dbReference type="GO" id="GO:0009252">
    <property type="term" value="P:peptidoglycan biosynthetic process"/>
    <property type="evidence" value="ECO:0007669"/>
    <property type="project" value="UniProtKB-UniRule"/>
</dbReference>
<dbReference type="GO" id="GO:0005524">
    <property type="term" value="F:ATP binding"/>
    <property type="evidence" value="ECO:0007669"/>
    <property type="project" value="UniProtKB-UniRule"/>
</dbReference>
<keyword evidence="7 10" id="KW-0573">Peptidoglycan synthesis</keyword>
<dbReference type="Gene3D" id="3.90.190.20">
    <property type="entry name" value="Mur ligase, C-terminal domain"/>
    <property type="match status" value="1"/>
</dbReference>
<evidence type="ECO:0000256" key="6">
    <source>
        <dbReference type="ARBA" id="ARBA00022960"/>
    </source>
</evidence>
<dbReference type="AlphaFoldDB" id="A0A1E3VX63"/>
<keyword evidence="6 10" id="KW-0133">Cell shape</keyword>
<evidence type="ECO:0000259" key="13">
    <source>
        <dbReference type="Pfam" id="PF02875"/>
    </source>
</evidence>
<feature type="domain" description="Mur ligase central" evidence="14">
    <location>
        <begin position="126"/>
        <end position="315"/>
    </location>
</feature>
<evidence type="ECO:0000256" key="4">
    <source>
        <dbReference type="ARBA" id="ARBA00022741"/>
    </source>
</evidence>
<comment type="catalytic activity">
    <reaction evidence="10 11">
        <text>D-alanyl-D-alanine + UDP-N-acetyl-alpha-D-muramoyl-L-alanyl-gamma-D-glutamyl-meso-2,6-diaminopimelate + ATP = UDP-N-acetyl-alpha-D-muramoyl-L-alanyl-gamma-D-glutamyl-meso-2,6-diaminopimeloyl-D-alanyl-D-alanine + ADP + phosphate + H(+)</text>
        <dbReference type="Rhea" id="RHEA:28374"/>
        <dbReference type="ChEBI" id="CHEBI:15378"/>
        <dbReference type="ChEBI" id="CHEBI:30616"/>
        <dbReference type="ChEBI" id="CHEBI:43474"/>
        <dbReference type="ChEBI" id="CHEBI:57822"/>
        <dbReference type="ChEBI" id="CHEBI:61386"/>
        <dbReference type="ChEBI" id="CHEBI:83905"/>
        <dbReference type="ChEBI" id="CHEBI:456216"/>
        <dbReference type="EC" id="6.3.2.10"/>
    </reaction>
</comment>
<gene>
    <name evidence="10" type="primary">murF</name>
    <name evidence="15" type="ORF">AUC68_11470</name>
</gene>
<dbReference type="UniPathway" id="UPA00219"/>